<dbReference type="Pfam" id="PF09678">
    <property type="entry name" value="Caa3_CtaG"/>
    <property type="match status" value="1"/>
</dbReference>
<dbReference type="EMBL" id="WURB01000008">
    <property type="protein sequence ID" value="MXQ12384.1"/>
    <property type="molecule type" value="Genomic_DNA"/>
</dbReference>
<feature type="transmembrane region" description="Helical" evidence="6">
    <location>
        <begin position="148"/>
        <end position="170"/>
    </location>
</feature>
<name>A0A7X3MSF4_9HYPH</name>
<evidence type="ECO:0000256" key="6">
    <source>
        <dbReference type="SAM" id="Phobius"/>
    </source>
</evidence>
<gene>
    <name evidence="8" type="ORF">GR328_13105</name>
</gene>
<keyword evidence="5 6" id="KW-0472">Membrane</keyword>
<evidence type="ECO:0000256" key="1">
    <source>
        <dbReference type="ARBA" id="ARBA00004651"/>
    </source>
</evidence>
<feature type="transmembrane region" description="Helical" evidence="6">
    <location>
        <begin position="68"/>
        <end position="86"/>
    </location>
</feature>
<dbReference type="OrthoDB" id="259025at2"/>
<reference evidence="8 9" key="2">
    <citation type="submission" date="2020-01" db="EMBL/GenBank/DDBJ databases">
        <title>Microvirga sp. nov., an arsenate reduction bacterium isolated from Tibet hotspring sediments.</title>
        <authorList>
            <person name="Xian W.-D."/>
            <person name="Li W.-J."/>
        </authorList>
    </citation>
    <scope>NUCLEOTIDE SEQUENCE [LARGE SCALE GENOMIC DNA]</scope>
    <source>
        <strain evidence="8 9">KCTC 23863</strain>
    </source>
</reference>
<feature type="transmembrane region" description="Helical" evidence="6">
    <location>
        <begin position="264"/>
        <end position="287"/>
    </location>
</feature>
<feature type="signal peptide" evidence="7">
    <location>
        <begin position="1"/>
        <end position="18"/>
    </location>
</feature>
<feature type="transmembrane region" description="Helical" evidence="6">
    <location>
        <begin position="34"/>
        <end position="56"/>
    </location>
</feature>
<organism evidence="8 9">
    <name type="scientific">Microvirga makkahensis</name>
    <dbReference type="NCBI Taxonomy" id="1128670"/>
    <lineage>
        <taxon>Bacteria</taxon>
        <taxon>Pseudomonadati</taxon>
        <taxon>Pseudomonadota</taxon>
        <taxon>Alphaproteobacteria</taxon>
        <taxon>Hyphomicrobiales</taxon>
        <taxon>Methylobacteriaceae</taxon>
        <taxon>Microvirga</taxon>
    </lineage>
</organism>
<feature type="transmembrane region" description="Helical" evidence="6">
    <location>
        <begin position="106"/>
        <end position="127"/>
    </location>
</feature>
<keyword evidence="4 6" id="KW-1133">Transmembrane helix</keyword>
<comment type="subcellular location">
    <subcellularLocation>
        <location evidence="1">Cell membrane</location>
        <topology evidence="1">Multi-pass membrane protein</topology>
    </subcellularLocation>
</comment>
<comment type="caution">
    <text evidence="8">The sequence shown here is derived from an EMBL/GenBank/DDBJ whole genome shotgun (WGS) entry which is preliminary data.</text>
</comment>
<evidence type="ECO:0000313" key="8">
    <source>
        <dbReference type="EMBL" id="MXQ12384.1"/>
    </source>
</evidence>
<dbReference type="AlphaFoldDB" id="A0A7X3MSF4"/>
<evidence type="ECO:0000256" key="4">
    <source>
        <dbReference type="ARBA" id="ARBA00022989"/>
    </source>
</evidence>
<proteinExistence type="predicted"/>
<evidence type="ECO:0000256" key="5">
    <source>
        <dbReference type="ARBA" id="ARBA00023136"/>
    </source>
</evidence>
<keyword evidence="2" id="KW-1003">Cell membrane</keyword>
<keyword evidence="3 6" id="KW-0812">Transmembrane</keyword>
<dbReference type="RefSeq" id="WP_160884970.1">
    <property type="nucleotide sequence ID" value="NZ_WURB01000008.1"/>
</dbReference>
<sequence length="304" mass="33500">MRAAAILLALLAASEAQAHSGHVHWFEIGTTWTWDPWVVLPLALSGGLYLTGLARLWRRAGIGRGVKLWQAICFACGWGLLVFALVTPLHWLGERLFVAHMIEHEILMALAAPLLVVGRPVAMLWALSAAMRRRAGGIGQTPAVARSWNWLTYPPVATLVHGGALWIWHAPAFYEAALADPWIHWLQHLSFFVTALLFWRALLQGREGERAYGAAIFYLFVTSLHTGFLGILLAFFRRPIYPTQTSQAAEWGLTPLEDQQLAGLFMWIPAGLVYAGAALILAGLWIASSSSSRFRGGHHATAAR</sequence>
<evidence type="ECO:0000256" key="3">
    <source>
        <dbReference type="ARBA" id="ARBA00022692"/>
    </source>
</evidence>
<evidence type="ECO:0000313" key="9">
    <source>
        <dbReference type="Proteomes" id="UP000436483"/>
    </source>
</evidence>
<keyword evidence="7" id="KW-0732">Signal</keyword>
<protein>
    <submittedName>
        <fullName evidence="8">Cytochrome c oxidase assembly protein</fullName>
    </submittedName>
</protein>
<evidence type="ECO:0000256" key="7">
    <source>
        <dbReference type="SAM" id="SignalP"/>
    </source>
</evidence>
<evidence type="ECO:0000256" key="2">
    <source>
        <dbReference type="ARBA" id="ARBA00022475"/>
    </source>
</evidence>
<reference evidence="8 9" key="1">
    <citation type="submission" date="2019-12" db="EMBL/GenBank/DDBJ databases">
        <authorList>
            <person name="Yuan C.-G."/>
        </authorList>
    </citation>
    <scope>NUCLEOTIDE SEQUENCE [LARGE SCALE GENOMIC DNA]</scope>
    <source>
        <strain evidence="8 9">KCTC 23863</strain>
    </source>
</reference>
<feature type="transmembrane region" description="Helical" evidence="6">
    <location>
        <begin position="182"/>
        <end position="203"/>
    </location>
</feature>
<accession>A0A7X3MSF4</accession>
<feature type="transmembrane region" description="Helical" evidence="6">
    <location>
        <begin position="215"/>
        <end position="236"/>
    </location>
</feature>
<keyword evidence="9" id="KW-1185">Reference proteome</keyword>
<dbReference type="GO" id="GO:0005886">
    <property type="term" value="C:plasma membrane"/>
    <property type="evidence" value="ECO:0007669"/>
    <property type="project" value="UniProtKB-SubCell"/>
</dbReference>
<dbReference type="Proteomes" id="UP000436483">
    <property type="component" value="Unassembled WGS sequence"/>
</dbReference>
<feature type="chain" id="PRO_5030946744" evidence="7">
    <location>
        <begin position="19"/>
        <end position="304"/>
    </location>
</feature>
<dbReference type="InterPro" id="IPR019108">
    <property type="entry name" value="Caa3_assmbl_CtaG-rel"/>
</dbReference>